<evidence type="ECO:0000256" key="2">
    <source>
        <dbReference type="ARBA" id="ARBA00022692"/>
    </source>
</evidence>
<accession>A0A095C3R5</accession>
<evidence type="ECO:0000313" key="12">
    <source>
        <dbReference type="EMBL" id="KGB36398.1"/>
    </source>
</evidence>
<dbReference type="Proteomes" id="UP000471633">
    <property type="component" value="Unassembled WGS sequence"/>
</dbReference>
<dbReference type="PANTHER" id="PTHR13680:SF5">
    <property type="entry name" value="CDGSH IRON-SULFUR DOMAIN-CONTAINING PROTEIN 1"/>
    <property type="match status" value="1"/>
</dbReference>
<reference evidence="11" key="2">
    <citation type="journal article" date="2019" name="Gigascience">
        <title>High-quality Schistosoma haematobium genome achieved by single-molecule and long-range sequencing.</title>
        <authorList>
            <person name="Stroehlein A.J."/>
            <person name="Korhonen P.K."/>
            <person name="Chong T.M."/>
            <person name="Lim Y.L."/>
            <person name="Chan K.G."/>
            <person name="Webster B."/>
            <person name="Rollinson D."/>
            <person name="Brindley P.J."/>
            <person name="Gasser R.B."/>
            <person name="Young N.D."/>
        </authorList>
    </citation>
    <scope>NUCLEOTIDE SEQUENCE</scope>
</reference>
<evidence type="ECO:0000313" key="13">
    <source>
        <dbReference type="Proteomes" id="UP000471633"/>
    </source>
</evidence>
<dbReference type="GeneID" id="24592199"/>
<dbReference type="InterPro" id="IPR018967">
    <property type="entry name" value="FeS-contain_CDGSH-typ"/>
</dbReference>
<evidence type="ECO:0000256" key="4">
    <source>
        <dbReference type="ARBA" id="ARBA00022723"/>
    </source>
</evidence>
<comment type="cofactor">
    <cofactor evidence="9">
        <name>[2Fe-2S] cluster</name>
        <dbReference type="ChEBI" id="CHEBI:190135"/>
    </cofactor>
    <text evidence="9">Binds 1 [2Fe-2S] cluster.</text>
</comment>
<evidence type="ECO:0000256" key="5">
    <source>
        <dbReference type="ARBA" id="ARBA00022989"/>
    </source>
</evidence>
<dbReference type="PANTHER" id="PTHR13680">
    <property type="entry name" value="CDGSH IRON-SULFUR DOMAIN-CONTAINING PROTEIN 1"/>
    <property type="match status" value="1"/>
</dbReference>
<keyword evidence="9" id="KW-0256">Endoplasmic reticulum</keyword>
<dbReference type="CTD" id="55847"/>
<dbReference type="Pfam" id="PF09360">
    <property type="entry name" value="zf-CDGSH"/>
    <property type="match status" value="1"/>
</dbReference>
<sequence length="132" mass="14893">MNILHTIVCDIAPDMLRSVPIPKSFRDIFRLSLKDVLALTVFGSFSGAIGYAVYTTVVLHLGKRRILINNDIRKHITKCVDVVDIESITDKKVYCRCWRSSKFPYCDGAHNKHNEETGDNVGPLIIETKKSS</sequence>
<dbReference type="SMART" id="SM00704">
    <property type="entry name" value="ZnF_CDGSH"/>
    <property type="match status" value="1"/>
</dbReference>
<dbReference type="GO" id="GO:0046872">
    <property type="term" value="F:metal ion binding"/>
    <property type="evidence" value="ECO:0007669"/>
    <property type="project" value="UniProtKB-UniRule"/>
</dbReference>
<dbReference type="STRING" id="6185.A0A095C3R5"/>
<keyword evidence="7 9" id="KW-0411">Iron-sulfur</keyword>
<dbReference type="GO" id="GO:0005789">
    <property type="term" value="C:endoplasmic reticulum membrane"/>
    <property type="evidence" value="ECO:0007669"/>
    <property type="project" value="UniProtKB-SubCell"/>
</dbReference>
<comment type="similarity">
    <text evidence="9">Belongs to the CISD protein family. CISD2 subfamily.</text>
</comment>
<keyword evidence="8 9" id="KW-0472">Membrane</keyword>
<keyword evidence="6 9" id="KW-0408">Iron</keyword>
<dbReference type="KEGG" id="shx:MS3_00009220"/>
<dbReference type="Gene3D" id="3.40.5.90">
    <property type="entry name" value="CDGSH iron-sulfur domain, mitoNEET-type"/>
    <property type="match status" value="1"/>
</dbReference>
<evidence type="ECO:0000256" key="8">
    <source>
        <dbReference type="ARBA" id="ARBA00023136"/>
    </source>
</evidence>
<reference evidence="11" key="4">
    <citation type="journal article" date="2022" name="PLoS Pathog.">
        <title>Chromosome-level genome of Schistosoma haematobium underpins genome-wide explorations of molecular variation.</title>
        <authorList>
            <person name="Stroehlein A.J."/>
            <person name="Korhonen P.K."/>
            <person name="Lee V.V."/>
            <person name="Ralph S.A."/>
            <person name="Mentink-Kane M."/>
            <person name="You H."/>
            <person name="McManus D.P."/>
            <person name="Tchuente L.T."/>
            <person name="Stothard J.R."/>
            <person name="Kaur P."/>
            <person name="Dudchenko O."/>
            <person name="Aiden E.L."/>
            <person name="Yang B."/>
            <person name="Yang H."/>
            <person name="Emery A.M."/>
            <person name="Webster B.L."/>
            <person name="Brindley P.J."/>
            <person name="Rollinson D."/>
            <person name="Chang B.C.H."/>
            <person name="Gasser R.B."/>
            <person name="Young N.D."/>
        </authorList>
    </citation>
    <scope>NUCLEOTIDE SEQUENCE</scope>
</reference>
<dbReference type="EMBL" id="KL250771">
    <property type="protein sequence ID" value="KGB36398.1"/>
    <property type="molecule type" value="Genomic_DNA"/>
</dbReference>
<keyword evidence="2 9" id="KW-0812">Transmembrane</keyword>
<keyword evidence="3 9" id="KW-0001">2Fe-2S</keyword>
<organism evidence="12">
    <name type="scientific">Schistosoma haematobium</name>
    <name type="common">Blood fluke</name>
    <dbReference type="NCBI Taxonomy" id="6185"/>
    <lineage>
        <taxon>Eukaryota</taxon>
        <taxon>Metazoa</taxon>
        <taxon>Spiralia</taxon>
        <taxon>Lophotrochozoa</taxon>
        <taxon>Platyhelminthes</taxon>
        <taxon>Trematoda</taxon>
        <taxon>Digenea</taxon>
        <taxon>Strigeidida</taxon>
        <taxon>Schistosomatoidea</taxon>
        <taxon>Schistosomatidae</taxon>
        <taxon>Schistosoma</taxon>
    </lineage>
</organism>
<dbReference type="FunFam" id="3.40.5.90:FF:000001">
    <property type="entry name" value="CDGSH iron-sulfur domain-containing protein 1"/>
    <property type="match status" value="1"/>
</dbReference>
<dbReference type="InterPro" id="IPR042216">
    <property type="entry name" value="MitoNEET_CISD"/>
</dbReference>
<evidence type="ECO:0000256" key="1">
    <source>
        <dbReference type="ARBA" id="ARBA00004167"/>
    </source>
</evidence>
<dbReference type="EMBL" id="AMPZ03000007">
    <property type="protein sequence ID" value="KAH9580627.1"/>
    <property type="molecule type" value="Genomic_DNA"/>
</dbReference>
<evidence type="ECO:0000313" key="11">
    <source>
        <dbReference type="EMBL" id="KAH9580627.1"/>
    </source>
</evidence>
<name>A0A095C3R5_SCHHA</name>
<dbReference type="AlphaFoldDB" id="A0A095C3R5"/>
<evidence type="ECO:0000256" key="6">
    <source>
        <dbReference type="ARBA" id="ARBA00023004"/>
    </source>
</evidence>
<evidence type="ECO:0000259" key="10">
    <source>
        <dbReference type="SMART" id="SM00704"/>
    </source>
</evidence>
<feature type="non-terminal residue" evidence="12">
    <location>
        <position position="132"/>
    </location>
</feature>
<evidence type="ECO:0000256" key="9">
    <source>
        <dbReference type="RuleBase" id="RU369084"/>
    </source>
</evidence>
<comment type="subcellular location">
    <subcellularLocation>
        <location evidence="9">Endoplasmic reticulum membrane</location>
        <topology evidence="9">Single-pass membrane protein</topology>
    </subcellularLocation>
    <subcellularLocation>
        <location evidence="1">Membrane</location>
        <topology evidence="1">Single-pass membrane protein</topology>
    </subcellularLocation>
</comment>
<protein>
    <recommendedName>
        <fullName evidence="9">CDGSH iron-sulfur domain-containing protein 2 homologue</fullName>
    </recommendedName>
</protein>
<dbReference type="InterPro" id="IPR019610">
    <property type="entry name" value="FeS-contain_mitoNEET_N"/>
</dbReference>
<gene>
    <name evidence="11" type="primary">CISD1</name>
    <name evidence="11" type="ORF">MS3_00009220</name>
    <name evidence="12" type="ORF">MS3_04688</name>
</gene>
<dbReference type="GO" id="GO:0005741">
    <property type="term" value="C:mitochondrial outer membrane"/>
    <property type="evidence" value="ECO:0007669"/>
    <property type="project" value="TreeGrafter"/>
</dbReference>
<dbReference type="GO" id="GO:0051537">
    <property type="term" value="F:2 iron, 2 sulfur cluster binding"/>
    <property type="evidence" value="ECO:0007669"/>
    <property type="project" value="UniProtKB-UniRule"/>
</dbReference>
<keyword evidence="5 9" id="KW-1133">Transmembrane helix</keyword>
<feature type="domain" description="Iron-binding zinc finger CDGSH type" evidence="10">
    <location>
        <begin position="78"/>
        <end position="116"/>
    </location>
</feature>
<proteinExistence type="inferred from homology"/>
<evidence type="ECO:0000256" key="7">
    <source>
        <dbReference type="ARBA" id="ARBA00023014"/>
    </source>
</evidence>
<reference evidence="12" key="1">
    <citation type="journal article" date="2012" name="Nat. Genet.">
        <title>Whole-genome sequence of Schistosoma haematobium.</title>
        <authorList>
            <person name="Young N.D."/>
            <person name="Jex A.R."/>
            <person name="Li B."/>
            <person name="Liu S."/>
            <person name="Yang L."/>
            <person name="Xiong Z."/>
            <person name="Li Y."/>
            <person name="Cantacessi C."/>
            <person name="Hall R.S."/>
            <person name="Xu X."/>
            <person name="Chen F."/>
            <person name="Wu X."/>
            <person name="Zerlotini A."/>
            <person name="Oliveira G."/>
            <person name="Hofmann A."/>
            <person name="Zhang G."/>
            <person name="Fang X."/>
            <person name="Kang Y."/>
            <person name="Campbell B.E."/>
            <person name="Loukas A."/>
            <person name="Ranganathan S."/>
            <person name="Rollinson D."/>
            <person name="Rinaldi G."/>
            <person name="Brindley P.J."/>
            <person name="Yang H."/>
            <person name="Wang J."/>
            <person name="Wang J."/>
            <person name="Gasser R.B."/>
        </authorList>
    </citation>
    <scope>NUCLEOTIDE SEQUENCE [LARGE SCALE GENOMIC DNA]</scope>
</reference>
<dbReference type="RefSeq" id="XP_012796161.1">
    <property type="nucleotide sequence ID" value="XM_012940707.3"/>
</dbReference>
<keyword evidence="4 9" id="KW-0479">Metal-binding</keyword>
<dbReference type="Pfam" id="PF10660">
    <property type="entry name" value="MitoNEET_N"/>
    <property type="match status" value="1"/>
</dbReference>
<evidence type="ECO:0000256" key="3">
    <source>
        <dbReference type="ARBA" id="ARBA00022714"/>
    </source>
</evidence>
<dbReference type="GO" id="GO:0010506">
    <property type="term" value="P:regulation of autophagy"/>
    <property type="evidence" value="ECO:0007669"/>
    <property type="project" value="UniProtKB-UniRule"/>
</dbReference>
<dbReference type="InterPro" id="IPR045131">
    <property type="entry name" value="CISD1/2"/>
</dbReference>
<reference evidence="11" key="3">
    <citation type="submission" date="2021-06" db="EMBL/GenBank/DDBJ databases">
        <title>Chromosome-level genome assembly for S. haematobium.</title>
        <authorList>
            <person name="Stroehlein A.J."/>
        </authorList>
    </citation>
    <scope>NUCLEOTIDE SEQUENCE</scope>
</reference>
<feature type="transmembrane region" description="Helical" evidence="9">
    <location>
        <begin position="36"/>
        <end position="59"/>
    </location>
</feature>
<keyword evidence="13" id="KW-1185">Reference proteome</keyword>